<protein>
    <recommendedName>
        <fullName evidence="4">VWFA domain-containing protein</fullName>
    </recommendedName>
</protein>
<accession>A0A388SVU5</accession>
<organism evidence="2 3">
    <name type="scientific">Streptomyces spongiicola</name>
    <dbReference type="NCBI Taxonomy" id="1690221"/>
    <lineage>
        <taxon>Bacteria</taxon>
        <taxon>Bacillati</taxon>
        <taxon>Actinomycetota</taxon>
        <taxon>Actinomycetes</taxon>
        <taxon>Kitasatosporales</taxon>
        <taxon>Streptomycetaceae</taxon>
        <taxon>Streptomyces</taxon>
    </lineage>
</organism>
<evidence type="ECO:0000313" key="3">
    <source>
        <dbReference type="Proteomes" id="UP000265354"/>
    </source>
</evidence>
<evidence type="ECO:0000256" key="1">
    <source>
        <dbReference type="SAM" id="MobiDB-lite"/>
    </source>
</evidence>
<proteinExistence type="predicted"/>
<comment type="caution">
    <text evidence="2">The sequence shown here is derived from an EMBL/GenBank/DDBJ whole genome shotgun (WGS) entry which is preliminary data.</text>
</comment>
<feature type="region of interest" description="Disordered" evidence="1">
    <location>
        <begin position="31"/>
        <end position="65"/>
    </location>
</feature>
<name>A0A388SVU5_9ACTN</name>
<dbReference type="EMBL" id="BGZL01000003">
    <property type="protein sequence ID" value="GBP99991.1"/>
    <property type="molecule type" value="Genomic_DNA"/>
</dbReference>
<reference evidence="2 3" key="1">
    <citation type="submission" date="2018-07" db="EMBL/GenBank/DDBJ databases">
        <title>Whole Genome Shotgun Sequence of Streptomyces spongiicola strain 531S.</title>
        <authorList>
            <person name="Dohra H."/>
            <person name="Kodani S."/>
        </authorList>
    </citation>
    <scope>NUCLEOTIDE SEQUENCE [LARGE SCALE GENOMIC DNA]</scope>
    <source>
        <strain evidence="2 3">531S</strain>
    </source>
</reference>
<evidence type="ECO:0000313" key="2">
    <source>
        <dbReference type="EMBL" id="GBP99991.1"/>
    </source>
</evidence>
<evidence type="ECO:0008006" key="4">
    <source>
        <dbReference type="Google" id="ProtNLM"/>
    </source>
</evidence>
<sequence>MAVTATAAALTLFVVGARSGPEHRTVFLVDASEVTSRGTPSPETAAQETPSPGTASQGTDDDYDFSDITDAVAATALNTADDDALSLRRYGGTCDDTPGNTTQVVDDATQNGRTIADAARTLKPTGQPTLHSGILAAVDDLSQSDATHNRVIVITAHGTDACTEDTTRFERELRERLESSGLLMDFRFVGHRVPKAEQRSLIRTADVGNAPEPVFTDTSEELASTLAEFVLPESYEALPAELPESAAVDVFRPVAWTTAKEVRLLEDPAAKPRTLASLDSSANPGTVAWSADRMWIAWTEISEAGTAVSLAGHRPEGVIRLMNLADGTVRTWDCEYCGIVFAGDRLISNGSDGTGLWAYPSDGGAPAEWNAKGLPAVRPEEQLGPHYIVFSHWLGEELAAYAQPLQDGASAHSVYRITADGTARGVLPRALADGFQAVDHDGTRMIVSEVVDGRDAQGRCEPMSRRTMVLTPASGDQSAAVAPGAGWAPFDAWFTADGSAYVSYLPYHTRRIATGYCDFAHNEQPRAYVLQKGAEEWALVSDAERRVRTIGGGWRAVSVRGDGGAAALTITGRGQSRTLDRAAVEVFPSSGP</sequence>
<gene>
    <name evidence="2" type="ORF">SSP531S_13980</name>
</gene>
<dbReference type="AlphaFoldDB" id="A0A388SVU5"/>
<dbReference type="SUPFAM" id="SSF63825">
    <property type="entry name" value="YWTD domain"/>
    <property type="match status" value="1"/>
</dbReference>
<dbReference type="Proteomes" id="UP000265354">
    <property type="component" value="Unassembled WGS sequence"/>
</dbReference>
<feature type="compositionally biased region" description="Polar residues" evidence="1">
    <location>
        <begin position="33"/>
        <end position="58"/>
    </location>
</feature>